<reference evidence="9" key="2">
    <citation type="submission" date="2025-09" db="UniProtKB">
        <authorList>
            <consortium name="Ensembl"/>
        </authorList>
    </citation>
    <scope>IDENTIFICATION</scope>
</reference>
<dbReference type="Pfam" id="PF00643">
    <property type="entry name" value="zf-B_box"/>
    <property type="match status" value="1"/>
</dbReference>
<evidence type="ECO:0000313" key="9">
    <source>
        <dbReference type="Ensembl" id="ENSCSRP00000007703.1"/>
    </source>
</evidence>
<dbReference type="PROSITE" id="PS50119">
    <property type="entry name" value="ZF_BBOX"/>
    <property type="match status" value="1"/>
</dbReference>
<organism evidence="9 10">
    <name type="scientific">Chelydra serpentina</name>
    <name type="common">Snapping turtle</name>
    <name type="synonym">Testudo serpentina</name>
    <dbReference type="NCBI Taxonomy" id="8475"/>
    <lineage>
        <taxon>Eukaryota</taxon>
        <taxon>Metazoa</taxon>
        <taxon>Chordata</taxon>
        <taxon>Craniata</taxon>
        <taxon>Vertebrata</taxon>
        <taxon>Euteleostomi</taxon>
        <taxon>Archelosauria</taxon>
        <taxon>Testudinata</taxon>
        <taxon>Testudines</taxon>
        <taxon>Cryptodira</taxon>
        <taxon>Durocryptodira</taxon>
        <taxon>Americhelydia</taxon>
        <taxon>Chelydroidea</taxon>
        <taxon>Chelydridae</taxon>
        <taxon>Chelydra</taxon>
    </lineage>
</organism>
<dbReference type="PROSITE" id="PS00518">
    <property type="entry name" value="ZF_RING_1"/>
    <property type="match status" value="1"/>
</dbReference>
<feature type="coiled-coil region" evidence="5">
    <location>
        <begin position="186"/>
        <end position="235"/>
    </location>
</feature>
<dbReference type="Gene3D" id="3.30.160.60">
    <property type="entry name" value="Classic Zinc Finger"/>
    <property type="match status" value="1"/>
</dbReference>
<dbReference type="SUPFAM" id="SSF57850">
    <property type="entry name" value="RING/U-box"/>
    <property type="match status" value="1"/>
</dbReference>
<dbReference type="GO" id="GO:0008270">
    <property type="term" value="F:zinc ion binding"/>
    <property type="evidence" value="ECO:0007669"/>
    <property type="project" value="UniProtKB-KW"/>
</dbReference>
<dbReference type="InterPro" id="IPR003879">
    <property type="entry name" value="Butyrophylin_SPRY"/>
</dbReference>
<dbReference type="Pfam" id="PF15227">
    <property type="entry name" value="zf-C3HC4_4"/>
    <property type="match status" value="1"/>
</dbReference>
<dbReference type="SMART" id="SM00184">
    <property type="entry name" value="RING"/>
    <property type="match status" value="1"/>
</dbReference>
<dbReference type="InterPro" id="IPR043136">
    <property type="entry name" value="B30.2/SPRY_sf"/>
</dbReference>
<dbReference type="SMART" id="SM00336">
    <property type="entry name" value="BBOX"/>
    <property type="match status" value="1"/>
</dbReference>
<dbReference type="SUPFAM" id="SSF49899">
    <property type="entry name" value="Concanavalin A-like lectins/glucanases"/>
    <property type="match status" value="1"/>
</dbReference>
<proteinExistence type="predicted"/>
<dbReference type="Pfam" id="PF00622">
    <property type="entry name" value="SPRY"/>
    <property type="match status" value="1"/>
</dbReference>
<keyword evidence="10" id="KW-1185">Reference proteome</keyword>
<feature type="domain" description="RING-type" evidence="6">
    <location>
        <begin position="16"/>
        <end position="57"/>
    </location>
</feature>
<dbReference type="CDD" id="cd16594">
    <property type="entry name" value="RING-HC_TRIM7-like_C-IV"/>
    <property type="match status" value="1"/>
</dbReference>
<dbReference type="PROSITE" id="PS50188">
    <property type="entry name" value="B302_SPRY"/>
    <property type="match status" value="1"/>
</dbReference>
<dbReference type="InterPro" id="IPR017907">
    <property type="entry name" value="Znf_RING_CS"/>
</dbReference>
<dbReference type="AlphaFoldDB" id="A0A8C3S2X9"/>
<dbReference type="InterPro" id="IPR003877">
    <property type="entry name" value="SPRY_dom"/>
</dbReference>
<evidence type="ECO:0000259" key="6">
    <source>
        <dbReference type="PROSITE" id="PS50089"/>
    </source>
</evidence>
<evidence type="ECO:0000259" key="8">
    <source>
        <dbReference type="PROSITE" id="PS50188"/>
    </source>
</evidence>
<feature type="domain" description="B30.2/SPRY" evidence="8">
    <location>
        <begin position="245"/>
        <end position="435"/>
    </location>
</feature>
<keyword evidence="1" id="KW-0479">Metal-binding</keyword>
<dbReference type="InterPro" id="IPR050143">
    <property type="entry name" value="TRIM/RBCC"/>
</dbReference>
<dbReference type="InterPro" id="IPR006574">
    <property type="entry name" value="PRY"/>
</dbReference>
<protein>
    <recommendedName>
        <fullName evidence="11">Zinc finger protein RFP-like</fullName>
    </recommendedName>
</protein>
<dbReference type="FunFam" id="2.60.120.920:FF:000004">
    <property type="entry name" value="Butyrophilin subfamily 1 member A1"/>
    <property type="match status" value="1"/>
</dbReference>
<dbReference type="CDD" id="cd12888">
    <property type="entry name" value="SPRY_PRY_TRIM7_like"/>
    <property type="match status" value="1"/>
</dbReference>
<evidence type="ECO:0000256" key="1">
    <source>
        <dbReference type="ARBA" id="ARBA00022723"/>
    </source>
</evidence>
<evidence type="ECO:0000256" key="2">
    <source>
        <dbReference type="ARBA" id="ARBA00022771"/>
    </source>
</evidence>
<dbReference type="InterPro" id="IPR001841">
    <property type="entry name" value="Znf_RING"/>
</dbReference>
<name>A0A8C3S2X9_CHESE</name>
<evidence type="ECO:0000313" key="10">
    <source>
        <dbReference type="Proteomes" id="UP000694403"/>
    </source>
</evidence>
<dbReference type="Ensembl" id="ENSCSRT00000007951.1">
    <property type="protein sequence ID" value="ENSCSRP00000007703.1"/>
    <property type="gene ID" value="ENSCSRG00000005566.1"/>
</dbReference>
<evidence type="ECO:0000256" key="5">
    <source>
        <dbReference type="SAM" id="Coils"/>
    </source>
</evidence>
<evidence type="ECO:0000256" key="4">
    <source>
        <dbReference type="PROSITE-ProRule" id="PRU00024"/>
    </source>
</evidence>
<dbReference type="Gene3D" id="3.30.40.10">
    <property type="entry name" value="Zinc/RING finger domain, C3HC4 (zinc finger)"/>
    <property type="match status" value="1"/>
</dbReference>
<keyword evidence="2 4" id="KW-0863">Zinc-finger</keyword>
<reference evidence="9" key="1">
    <citation type="submission" date="2025-08" db="UniProtKB">
        <authorList>
            <consortium name="Ensembl"/>
        </authorList>
    </citation>
    <scope>IDENTIFICATION</scope>
</reference>
<dbReference type="SMART" id="SM00589">
    <property type="entry name" value="PRY"/>
    <property type="match status" value="1"/>
</dbReference>
<dbReference type="InterPro" id="IPR000315">
    <property type="entry name" value="Znf_B-box"/>
</dbReference>
<keyword evidence="5" id="KW-0175">Coiled coil</keyword>
<dbReference type="Gene3D" id="2.60.120.920">
    <property type="match status" value="1"/>
</dbReference>
<evidence type="ECO:0008006" key="11">
    <source>
        <dbReference type="Google" id="ProtNLM"/>
    </source>
</evidence>
<dbReference type="InterPro" id="IPR013320">
    <property type="entry name" value="ConA-like_dom_sf"/>
</dbReference>
<dbReference type="InterPro" id="IPR001870">
    <property type="entry name" value="B30.2/SPRY"/>
</dbReference>
<dbReference type="Pfam" id="PF13765">
    <property type="entry name" value="PRY"/>
    <property type="match status" value="1"/>
</dbReference>
<dbReference type="InterPro" id="IPR013083">
    <property type="entry name" value="Znf_RING/FYVE/PHD"/>
</dbReference>
<dbReference type="CDD" id="cd19762">
    <property type="entry name" value="Bbox2_TRIM7-like"/>
    <property type="match status" value="1"/>
</dbReference>
<dbReference type="Proteomes" id="UP000694403">
    <property type="component" value="Unplaced"/>
</dbReference>
<keyword evidence="3" id="KW-0862">Zinc</keyword>
<accession>A0A8C3S2X9</accession>
<evidence type="ECO:0000256" key="3">
    <source>
        <dbReference type="ARBA" id="ARBA00022833"/>
    </source>
</evidence>
<dbReference type="PROSITE" id="PS50089">
    <property type="entry name" value="ZF_RING_2"/>
    <property type="match status" value="1"/>
</dbReference>
<dbReference type="PRINTS" id="PR01407">
    <property type="entry name" value="BUTYPHLNCDUF"/>
</dbReference>
<evidence type="ECO:0000259" key="7">
    <source>
        <dbReference type="PROSITE" id="PS50119"/>
    </source>
</evidence>
<dbReference type="SUPFAM" id="SSF57845">
    <property type="entry name" value="B-box zinc-binding domain"/>
    <property type="match status" value="1"/>
</dbReference>
<sequence>MATDNPVESLQEEATCPICLEYFKDPLIIDCGHNFCRACIAQCWEGSATAASCPQCRETVQQGNLRPNRQLANMVEIAKGPSLQAAGGEKVCGEHQAALILFCEKDQTPICVICNRSRAHRAHKMVPIEEAAQEVCKDVLPPAHSALHGRTPGSVVMSLTSPFPVALQKQIEKERQKIVAEFQQLRQFLEEQERLLLAQLEKLDKAFVRIQNGKLTKLSEEISRLSELISELEGTCQKPASEILQVRLRLLGSVRNGPSLPQANVTLDPDTAHPQLVLSEDRKSVSLGDTCQDLPNNPERFDSWACVLGYKGFTSGRHCWEVQVGAGRHWAVGVARESVGRKGRISRSPEGGIWAVQRWGGQYEALTSAVTPLPRRQVPTRIRVCLDCDRGHVTFINAVDEAPIFTFPTNPQFLPQISKWPPQGLNSQPWLSLPPGQCPNSVESTSTQHLGGVIPSWGT</sequence>
<dbReference type="SMART" id="SM00449">
    <property type="entry name" value="SPRY"/>
    <property type="match status" value="1"/>
</dbReference>
<feature type="domain" description="B box-type" evidence="7">
    <location>
        <begin position="87"/>
        <end position="128"/>
    </location>
</feature>
<dbReference type="PANTHER" id="PTHR24103">
    <property type="entry name" value="E3 UBIQUITIN-PROTEIN LIGASE TRIM"/>
    <property type="match status" value="1"/>
</dbReference>